<accession>A0A6M3T9U9</accession>
<keyword evidence="2" id="KW-1185">Reference proteome</keyword>
<dbReference type="RefSeq" id="YP_010738272.1">
    <property type="nucleotide sequence ID" value="NC_073025.1"/>
</dbReference>
<dbReference type="Proteomes" id="UP000502416">
    <property type="component" value="Segment"/>
</dbReference>
<dbReference type="GeneID" id="79585639"/>
<proteinExistence type="predicted"/>
<sequence>MPTTRAQARDEMFQLLLDAKDDLRDLLPLTAAFQQRWQGVETPDEVSDAAKQMQGKFWTRAVTQVVDSRQSAHVMTDEPGGSPAEWTTTGQVIVQVFAPRNVTDAYTLGDLLAGAIADIYRNVETPSGVWFNKSTAKEATPENSFWRWNVTADFEFYERK</sequence>
<evidence type="ECO:0000313" key="1">
    <source>
        <dbReference type="EMBL" id="QJD54451.1"/>
    </source>
</evidence>
<dbReference type="EMBL" id="MN734438">
    <property type="protein sequence ID" value="QJD54451.1"/>
    <property type="molecule type" value="Genomic_DNA"/>
</dbReference>
<organism evidence="1 2">
    <name type="scientific">Sphingomonas phage Lucius</name>
    <dbReference type="NCBI Taxonomy" id="2686313"/>
    <lineage>
        <taxon>Viruses</taxon>
        <taxon>Duplodnaviria</taxon>
        <taxon>Heunggongvirae</taxon>
        <taxon>Uroviricota</taxon>
        <taxon>Caudoviricetes</taxon>
        <taxon>Johnpaulvirinae</taxon>
        <taxon>Kharnvirus</taxon>
        <taxon>Kharnvirus lucius</taxon>
    </lineage>
</organism>
<evidence type="ECO:0000313" key="2">
    <source>
        <dbReference type="Proteomes" id="UP000502416"/>
    </source>
</evidence>
<dbReference type="KEGG" id="vg:79585639"/>
<protein>
    <submittedName>
        <fullName evidence="1">Uncharacterized protein</fullName>
    </submittedName>
</protein>
<name>A0A6M3T9U9_9CAUD</name>
<reference evidence="1 2" key="1">
    <citation type="submission" date="2019-11" db="EMBL/GenBank/DDBJ databases">
        <authorList>
            <person name="Hylling O."/>
            <person name="Hansen L.H."/>
            <person name="Johansen A."/>
        </authorList>
    </citation>
    <scope>NUCLEOTIDE SEQUENCE [LARGE SCALE GENOMIC DNA]</scope>
</reference>